<dbReference type="InterPro" id="IPR053924">
    <property type="entry name" value="RecX_HTH_2nd"/>
</dbReference>
<evidence type="ECO:0000256" key="4">
    <source>
        <dbReference type="ARBA" id="ARBA00022490"/>
    </source>
</evidence>
<evidence type="ECO:0000256" key="2">
    <source>
        <dbReference type="ARBA" id="ARBA00009695"/>
    </source>
</evidence>
<evidence type="ECO:0000259" key="5">
    <source>
        <dbReference type="Pfam" id="PF02631"/>
    </source>
</evidence>
<name>A0ABU5I6Q9_9HYPH</name>
<feature type="domain" description="RecX second three-helical" evidence="5">
    <location>
        <begin position="29"/>
        <end position="68"/>
    </location>
</feature>
<comment type="subcellular location">
    <subcellularLocation>
        <location evidence="1">Cytoplasm</location>
    </subcellularLocation>
</comment>
<proteinExistence type="inferred from homology"/>
<reference evidence="6 7" key="1">
    <citation type="submission" date="2023-12" db="EMBL/GenBank/DDBJ databases">
        <title>Description of Novel Strain Fulvimarina sp. 2208YS6-2-32 isolated from Uroteuthis (Photololigo) edulis.</title>
        <authorList>
            <person name="Park J.-S."/>
        </authorList>
    </citation>
    <scope>NUCLEOTIDE SEQUENCE [LARGE SCALE GENOMIC DNA]</scope>
    <source>
        <strain evidence="6 7">2208YS6-2-32</strain>
    </source>
</reference>
<keyword evidence="4" id="KW-0963">Cytoplasm</keyword>
<comment type="similarity">
    <text evidence="2">Belongs to the RecX family.</text>
</comment>
<protein>
    <recommendedName>
        <fullName evidence="3">Regulatory protein RecX</fullName>
    </recommendedName>
</protein>
<dbReference type="Pfam" id="PF02631">
    <property type="entry name" value="RecX_HTH2"/>
    <property type="match status" value="1"/>
</dbReference>
<dbReference type="EMBL" id="JAXLPB010000005">
    <property type="protein sequence ID" value="MDY8110438.1"/>
    <property type="molecule type" value="Genomic_DNA"/>
</dbReference>
<organism evidence="6 7">
    <name type="scientific">Fulvimarina uroteuthidis</name>
    <dbReference type="NCBI Taxonomy" id="3098149"/>
    <lineage>
        <taxon>Bacteria</taxon>
        <taxon>Pseudomonadati</taxon>
        <taxon>Pseudomonadota</taxon>
        <taxon>Alphaproteobacteria</taxon>
        <taxon>Hyphomicrobiales</taxon>
        <taxon>Aurantimonadaceae</taxon>
        <taxon>Fulvimarina</taxon>
    </lineage>
</organism>
<evidence type="ECO:0000256" key="1">
    <source>
        <dbReference type="ARBA" id="ARBA00004496"/>
    </source>
</evidence>
<keyword evidence="7" id="KW-1185">Reference proteome</keyword>
<dbReference type="RefSeq" id="WP_322188030.1">
    <property type="nucleotide sequence ID" value="NZ_JAXLPB010000005.1"/>
</dbReference>
<dbReference type="Gene3D" id="1.10.10.10">
    <property type="entry name" value="Winged helix-like DNA-binding domain superfamily/Winged helix DNA-binding domain"/>
    <property type="match status" value="1"/>
</dbReference>
<gene>
    <name evidence="6" type="ORF">U0C82_14950</name>
</gene>
<evidence type="ECO:0000313" key="7">
    <source>
        <dbReference type="Proteomes" id="UP001294412"/>
    </source>
</evidence>
<dbReference type="Proteomes" id="UP001294412">
    <property type="component" value="Unassembled WGS sequence"/>
</dbReference>
<evidence type="ECO:0000313" key="6">
    <source>
        <dbReference type="EMBL" id="MDY8110438.1"/>
    </source>
</evidence>
<evidence type="ECO:0000256" key="3">
    <source>
        <dbReference type="ARBA" id="ARBA00018111"/>
    </source>
</evidence>
<accession>A0ABU5I6Q9</accession>
<comment type="caution">
    <text evidence="6">The sequence shown here is derived from an EMBL/GenBank/DDBJ whole genome shotgun (WGS) entry which is preliminary data.</text>
</comment>
<dbReference type="InterPro" id="IPR036388">
    <property type="entry name" value="WH-like_DNA-bd_sf"/>
</dbReference>
<sequence length="137" mass="15383">MILRGDEEADHSVLIAETVSRFAELGFLDDRGFAEARLRSFRRKGLSTRMVAAKLSEKGVDRETIEAVVAEDDTPEADAAVNYARRRRLGPWRIRDRTERRDKDIAAMMRAGFTYGLATMVIDGEVPADLLDKADPN</sequence>